<keyword evidence="3" id="KW-1185">Reference proteome</keyword>
<evidence type="ECO:0000256" key="1">
    <source>
        <dbReference type="SAM" id="Phobius"/>
    </source>
</evidence>
<protein>
    <submittedName>
        <fullName evidence="2">Uncharacterized protein</fullName>
    </submittedName>
</protein>
<dbReference type="HOGENOM" id="CLU_2941904_0_0_1"/>
<evidence type="ECO:0000313" key="3">
    <source>
        <dbReference type="Proteomes" id="UP000027222"/>
    </source>
</evidence>
<dbReference type="Proteomes" id="UP000027222">
    <property type="component" value="Unassembled WGS sequence"/>
</dbReference>
<keyword evidence="1" id="KW-0472">Membrane</keyword>
<keyword evidence="1" id="KW-1133">Transmembrane helix</keyword>
<keyword evidence="1" id="KW-0812">Transmembrane</keyword>
<proteinExistence type="predicted"/>
<evidence type="ECO:0000313" key="2">
    <source>
        <dbReference type="EMBL" id="KDR81317.1"/>
    </source>
</evidence>
<gene>
    <name evidence="2" type="ORF">GALMADRAFT_241822</name>
</gene>
<feature type="transmembrane region" description="Helical" evidence="1">
    <location>
        <begin position="15"/>
        <end position="34"/>
    </location>
</feature>
<organism evidence="2 3">
    <name type="scientific">Galerina marginata (strain CBS 339.88)</name>
    <dbReference type="NCBI Taxonomy" id="685588"/>
    <lineage>
        <taxon>Eukaryota</taxon>
        <taxon>Fungi</taxon>
        <taxon>Dikarya</taxon>
        <taxon>Basidiomycota</taxon>
        <taxon>Agaricomycotina</taxon>
        <taxon>Agaricomycetes</taxon>
        <taxon>Agaricomycetidae</taxon>
        <taxon>Agaricales</taxon>
        <taxon>Agaricineae</taxon>
        <taxon>Strophariaceae</taxon>
        <taxon>Galerina</taxon>
    </lineage>
</organism>
<sequence length="60" mass="7164">MQNPRQSSKFLPLRLWSLVLSYVINTVHAPLRFIRATKHGCLHKQRRTVRNPENCLRFCM</sequence>
<dbReference type="AlphaFoldDB" id="A0A067TG33"/>
<accession>A0A067TG33</accession>
<name>A0A067TG33_GALM3</name>
<reference evidence="3" key="1">
    <citation type="journal article" date="2014" name="Proc. Natl. Acad. Sci. U.S.A.">
        <title>Extensive sampling of basidiomycete genomes demonstrates inadequacy of the white-rot/brown-rot paradigm for wood decay fungi.</title>
        <authorList>
            <person name="Riley R."/>
            <person name="Salamov A.A."/>
            <person name="Brown D.W."/>
            <person name="Nagy L.G."/>
            <person name="Floudas D."/>
            <person name="Held B.W."/>
            <person name="Levasseur A."/>
            <person name="Lombard V."/>
            <person name="Morin E."/>
            <person name="Otillar R."/>
            <person name="Lindquist E.A."/>
            <person name="Sun H."/>
            <person name="LaButti K.M."/>
            <person name="Schmutz J."/>
            <person name="Jabbour D."/>
            <person name="Luo H."/>
            <person name="Baker S.E."/>
            <person name="Pisabarro A.G."/>
            <person name="Walton J.D."/>
            <person name="Blanchette R.A."/>
            <person name="Henrissat B."/>
            <person name="Martin F."/>
            <person name="Cullen D."/>
            <person name="Hibbett D.S."/>
            <person name="Grigoriev I.V."/>
        </authorList>
    </citation>
    <scope>NUCLEOTIDE SEQUENCE [LARGE SCALE GENOMIC DNA]</scope>
    <source>
        <strain evidence="3">CBS 339.88</strain>
    </source>
</reference>
<dbReference type="EMBL" id="KL142371">
    <property type="protein sequence ID" value="KDR81317.1"/>
    <property type="molecule type" value="Genomic_DNA"/>
</dbReference>